<feature type="domain" description="Acyl-CoA dehydrogenase/oxidase N-terminal" evidence="9">
    <location>
        <begin position="60"/>
        <end position="128"/>
    </location>
</feature>
<evidence type="ECO:0000259" key="8">
    <source>
        <dbReference type="Pfam" id="PF02770"/>
    </source>
</evidence>
<dbReference type="InterPro" id="IPR009100">
    <property type="entry name" value="AcylCoA_DH/oxidase_NM_dom_sf"/>
</dbReference>
<dbReference type="InterPro" id="IPR052161">
    <property type="entry name" value="Mycobact_Acyl-CoA_DH"/>
</dbReference>
<dbReference type="SUPFAM" id="SSF47203">
    <property type="entry name" value="Acyl-CoA dehydrogenase C-terminal domain-like"/>
    <property type="match status" value="1"/>
</dbReference>
<comment type="similarity">
    <text evidence="2 6">Belongs to the acyl-CoA dehydrogenase family.</text>
</comment>
<dbReference type="InterPro" id="IPR006091">
    <property type="entry name" value="Acyl-CoA_Oxase/DH_mid-dom"/>
</dbReference>
<comment type="cofactor">
    <cofactor evidence="1 6">
        <name>FAD</name>
        <dbReference type="ChEBI" id="CHEBI:57692"/>
    </cofactor>
</comment>
<evidence type="ECO:0000259" key="7">
    <source>
        <dbReference type="Pfam" id="PF00441"/>
    </source>
</evidence>
<organism evidence="10 11">
    <name type="scientific">Pseudooceanicola nitratireducens</name>
    <dbReference type="NCBI Taxonomy" id="517719"/>
    <lineage>
        <taxon>Bacteria</taxon>
        <taxon>Pseudomonadati</taxon>
        <taxon>Pseudomonadota</taxon>
        <taxon>Alphaproteobacteria</taxon>
        <taxon>Rhodobacterales</taxon>
        <taxon>Paracoccaceae</taxon>
        <taxon>Pseudooceanicola</taxon>
    </lineage>
</organism>
<evidence type="ECO:0000313" key="10">
    <source>
        <dbReference type="EMBL" id="SFC98475.1"/>
    </source>
</evidence>
<sequence length="397" mass="44217">MTHVDPKTEGATPAAGSYAAKTRAWIQANLTDELRTDRCLDPGATLQQKIDFEAAQHIGGLTGIMWPKDYGGHGLTVREHLEANREIGLSPMPNAVNSIGKELAGPIIMAVGREDQKRDLLPKILKMEHIWCQGFSEPGAGSDLAGLRTRAEKTADGWKVNGQKIWTSGASKSQRCLLLARSGKPEDRHKGLMLFAVPMDSPGIDVREITSIDGARSFCEVFFNDVIVDDANMLGSPDEGWAAATRVLSIERATNRMYRSWRFQSEIDHLVMGCQSDNRTYKILRGYRRELAQCRIDVELLKGHVEALVDDLLDGKEIGPRGSFPKLFWSEAHQRFAQMAYEIVSRFPADSNQALRDLKARMEHIYLTGRAETIYAGTTEIQLDIIAKRILKLKKAA</sequence>
<evidence type="ECO:0000256" key="4">
    <source>
        <dbReference type="ARBA" id="ARBA00022827"/>
    </source>
</evidence>
<dbReference type="OrthoDB" id="5716984at2"/>
<evidence type="ECO:0000256" key="5">
    <source>
        <dbReference type="ARBA" id="ARBA00023002"/>
    </source>
</evidence>
<dbReference type="InterPro" id="IPR036250">
    <property type="entry name" value="AcylCo_DH-like_C"/>
</dbReference>
<gene>
    <name evidence="10" type="ORF">SAMN05421762_3034</name>
</gene>
<evidence type="ECO:0000256" key="2">
    <source>
        <dbReference type="ARBA" id="ARBA00009347"/>
    </source>
</evidence>
<dbReference type="PANTHER" id="PTHR43292:SF3">
    <property type="entry name" value="ACYL-COA DEHYDROGENASE FADE29"/>
    <property type="match status" value="1"/>
</dbReference>
<dbReference type="InterPro" id="IPR037069">
    <property type="entry name" value="AcylCoA_DH/ox_N_sf"/>
</dbReference>
<dbReference type="Pfam" id="PF02771">
    <property type="entry name" value="Acyl-CoA_dh_N"/>
    <property type="match status" value="1"/>
</dbReference>
<dbReference type="InterPro" id="IPR046373">
    <property type="entry name" value="Acyl-CoA_Oxase/DH_mid-dom_sf"/>
</dbReference>
<dbReference type="Proteomes" id="UP000231644">
    <property type="component" value="Unassembled WGS sequence"/>
</dbReference>
<dbReference type="Gene3D" id="1.20.140.10">
    <property type="entry name" value="Butyryl-CoA Dehydrogenase, subunit A, domain 3"/>
    <property type="match status" value="1"/>
</dbReference>
<dbReference type="GO" id="GO:0005886">
    <property type="term" value="C:plasma membrane"/>
    <property type="evidence" value="ECO:0007669"/>
    <property type="project" value="TreeGrafter"/>
</dbReference>
<dbReference type="RefSeq" id="WP_093446244.1">
    <property type="nucleotide sequence ID" value="NZ_FNZG01000001.1"/>
</dbReference>
<evidence type="ECO:0000256" key="6">
    <source>
        <dbReference type="RuleBase" id="RU362125"/>
    </source>
</evidence>
<feature type="domain" description="Acyl-CoA oxidase/dehydrogenase middle" evidence="8">
    <location>
        <begin position="132"/>
        <end position="226"/>
    </location>
</feature>
<dbReference type="Pfam" id="PF00441">
    <property type="entry name" value="Acyl-CoA_dh_1"/>
    <property type="match status" value="1"/>
</dbReference>
<dbReference type="InterPro" id="IPR013786">
    <property type="entry name" value="AcylCoA_DH/ox_N"/>
</dbReference>
<evidence type="ECO:0000259" key="9">
    <source>
        <dbReference type="Pfam" id="PF02771"/>
    </source>
</evidence>
<protein>
    <submittedName>
        <fullName evidence="10">Acyl-CoA dehydrogenase</fullName>
    </submittedName>
</protein>
<reference evidence="10 11" key="1">
    <citation type="submission" date="2016-10" db="EMBL/GenBank/DDBJ databases">
        <authorList>
            <person name="de Groot N.N."/>
        </authorList>
    </citation>
    <scope>NUCLEOTIDE SEQUENCE [LARGE SCALE GENOMIC DNA]</scope>
    <source>
        <strain evidence="10 11">DSM 29619</strain>
    </source>
</reference>
<name>A0A1I1NLY5_9RHOB</name>
<accession>A0A1I1NLY5</accession>
<dbReference type="GO" id="GO:0050660">
    <property type="term" value="F:flavin adenine dinucleotide binding"/>
    <property type="evidence" value="ECO:0007669"/>
    <property type="project" value="InterPro"/>
</dbReference>
<keyword evidence="11" id="KW-1185">Reference proteome</keyword>
<dbReference type="EMBL" id="FOLX01000001">
    <property type="protein sequence ID" value="SFC98475.1"/>
    <property type="molecule type" value="Genomic_DNA"/>
</dbReference>
<keyword evidence="4 6" id="KW-0274">FAD</keyword>
<dbReference type="Gene3D" id="1.10.540.10">
    <property type="entry name" value="Acyl-CoA dehydrogenase/oxidase, N-terminal domain"/>
    <property type="match status" value="1"/>
</dbReference>
<dbReference type="Pfam" id="PF02770">
    <property type="entry name" value="Acyl-CoA_dh_M"/>
    <property type="match status" value="1"/>
</dbReference>
<dbReference type="GO" id="GO:0016627">
    <property type="term" value="F:oxidoreductase activity, acting on the CH-CH group of donors"/>
    <property type="evidence" value="ECO:0007669"/>
    <property type="project" value="InterPro"/>
</dbReference>
<dbReference type="PANTHER" id="PTHR43292">
    <property type="entry name" value="ACYL-COA DEHYDROGENASE"/>
    <property type="match status" value="1"/>
</dbReference>
<evidence type="ECO:0000313" key="11">
    <source>
        <dbReference type="Proteomes" id="UP000231644"/>
    </source>
</evidence>
<dbReference type="AlphaFoldDB" id="A0A1I1NLY5"/>
<evidence type="ECO:0000256" key="1">
    <source>
        <dbReference type="ARBA" id="ARBA00001974"/>
    </source>
</evidence>
<keyword evidence="3 6" id="KW-0285">Flavoprotein</keyword>
<dbReference type="SUPFAM" id="SSF56645">
    <property type="entry name" value="Acyl-CoA dehydrogenase NM domain-like"/>
    <property type="match status" value="1"/>
</dbReference>
<keyword evidence="5 6" id="KW-0560">Oxidoreductase</keyword>
<evidence type="ECO:0000256" key="3">
    <source>
        <dbReference type="ARBA" id="ARBA00022630"/>
    </source>
</evidence>
<proteinExistence type="inferred from homology"/>
<dbReference type="Gene3D" id="2.40.110.10">
    <property type="entry name" value="Butyryl-CoA Dehydrogenase, subunit A, domain 2"/>
    <property type="match status" value="1"/>
</dbReference>
<dbReference type="InterPro" id="IPR009075">
    <property type="entry name" value="AcylCo_DH/oxidase_C"/>
</dbReference>
<feature type="domain" description="Acyl-CoA dehydrogenase/oxidase C-terminal" evidence="7">
    <location>
        <begin position="238"/>
        <end position="391"/>
    </location>
</feature>
<dbReference type="STRING" id="517719.SAMN05421762_3034"/>